<feature type="compositionally biased region" description="Low complexity" evidence="3">
    <location>
        <begin position="573"/>
        <end position="595"/>
    </location>
</feature>
<dbReference type="GO" id="GO:0042026">
    <property type="term" value="P:protein refolding"/>
    <property type="evidence" value="ECO:0007669"/>
    <property type="project" value="TreeGrafter"/>
</dbReference>
<dbReference type="EMBL" id="CAXKWB010018239">
    <property type="protein sequence ID" value="CAL4120491.1"/>
    <property type="molecule type" value="Genomic_DNA"/>
</dbReference>
<dbReference type="PANTHER" id="PTHR45640">
    <property type="entry name" value="HEAT SHOCK PROTEIN HSP-12.2-RELATED"/>
    <property type="match status" value="1"/>
</dbReference>
<dbReference type="PROSITE" id="PS01031">
    <property type="entry name" value="SHSP"/>
    <property type="match status" value="2"/>
</dbReference>
<name>A0AAV2RAH5_MEGNR</name>
<feature type="domain" description="SHSP" evidence="4">
    <location>
        <begin position="130"/>
        <end position="232"/>
    </location>
</feature>
<protein>
    <recommendedName>
        <fullName evidence="4">SHSP domain-containing protein</fullName>
    </recommendedName>
</protein>
<dbReference type="GO" id="GO:0051082">
    <property type="term" value="F:unfolded protein binding"/>
    <property type="evidence" value="ECO:0007669"/>
    <property type="project" value="TreeGrafter"/>
</dbReference>
<dbReference type="GO" id="GO:0005737">
    <property type="term" value="C:cytoplasm"/>
    <property type="evidence" value="ECO:0007669"/>
    <property type="project" value="TreeGrafter"/>
</dbReference>
<dbReference type="Proteomes" id="UP001497623">
    <property type="component" value="Unassembled WGS sequence"/>
</dbReference>
<evidence type="ECO:0000313" key="6">
    <source>
        <dbReference type="Proteomes" id="UP001497623"/>
    </source>
</evidence>
<organism evidence="5 6">
    <name type="scientific">Meganyctiphanes norvegica</name>
    <name type="common">Northern krill</name>
    <name type="synonym">Thysanopoda norvegica</name>
    <dbReference type="NCBI Taxonomy" id="48144"/>
    <lineage>
        <taxon>Eukaryota</taxon>
        <taxon>Metazoa</taxon>
        <taxon>Ecdysozoa</taxon>
        <taxon>Arthropoda</taxon>
        <taxon>Crustacea</taxon>
        <taxon>Multicrustacea</taxon>
        <taxon>Malacostraca</taxon>
        <taxon>Eumalacostraca</taxon>
        <taxon>Eucarida</taxon>
        <taxon>Euphausiacea</taxon>
        <taxon>Euphausiidae</taxon>
        <taxon>Meganyctiphanes</taxon>
    </lineage>
</organism>
<feature type="domain" description="SHSP" evidence="4">
    <location>
        <begin position="362"/>
        <end position="466"/>
    </location>
</feature>
<feature type="non-terminal residue" evidence="5">
    <location>
        <position position="647"/>
    </location>
</feature>
<dbReference type="Gene3D" id="2.60.40.790">
    <property type="match status" value="2"/>
</dbReference>
<dbReference type="PANTHER" id="PTHR45640:SF26">
    <property type="entry name" value="RE23625P"/>
    <property type="match status" value="1"/>
</dbReference>
<dbReference type="GO" id="GO:0009408">
    <property type="term" value="P:response to heat"/>
    <property type="evidence" value="ECO:0007669"/>
    <property type="project" value="TreeGrafter"/>
</dbReference>
<keyword evidence="6" id="KW-1185">Reference proteome</keyword>
<evidence type="ECO:0000313" key="5">
    <source>
        <dbReference type="EMBL" id="CAL4120491.1"/>
    </source>
</evidence>
<proteinExistence type="inferred from homology"/>
<feature type="compositionally biased region" description="Polar residues" evidence="3">
    <location>
        <begin position="461"/>
        <end position="496"/>
    </location>
</feature>
<evidence type="ECO:0000256" key="2">
    <source>
        <dbReference type="RuleBase" id="RU003616"/>
    </source>
</evidence>
<accession>A0AAV2RAH5</accession>
<evidence type="ECO:0000256" key="1">
    <source>
        <dbReference type="PROSITE-ProRule" id="PRU00285"/>
    </source>
</evidence>
<sequence>MQLCASAKSKYGASRLAIYNTNMNISQDGQFQQDKFMDNVDSRFWHIGKNSLITTNIEGHSGNYQGTNEFYKMGGGWGGEKSLKLNEVMLKEALPPTEQIKSINPLLCQIKNKNNDHAASIDTEKKLWLQNHKNGLGVILGIVIKLVYKVILDVRDFLHSDMKVTVKGERELVVEGAPSEGKQGFSHKFLMPQGVLISQTSSVLSSDGVLTIITPKMMQPVKENVSVPIEIKANVTKLQGKDRQKALAASLLKKNIQSKINKQTIEDFKAKVKVEHTSSGSENGEEHNKIISENHVKNKPLSVFENDLKQGFKPIIRRGNFFKDSIFQNNHSQFNNSVKRAVEKSEQKNMDPMEIYRYMRNNNNETSNRAISVTDEPNIYKITIDVREFTKDGEITVKVVHETDLLVEGHFGPQEPGKSFAQTFTLPEHVDSNSISSVLSSDGVLVITGAHKNASKHLASHNASRTNNGFNNPLNTFATPVDLTSPQYTPGSSTPQTPLSSIPTPESLPPLSTLPSGASTPTPFAFPNTAAAMVNSPSSAPSPICLASPVLSPPMSPEPQYTSYTELKIRPCSSSSSNGSEPNTPSTISCSTPSTVILYKLDDNPGDMMEEEEEDMDVDDDSQDGLMSPGPDPASLEETCTCKKGHR</sequence>
<dbReference type="InterPro" id="IPR001436">
    <property type="entry name" value="Alpha-crystallin/sHSP_animal"/>
</dbReference>
<feature type="compositionally biased region" description="Acidic residues" evidence="3">
    <location>
        <begin position="604"/>
        <end position="623"/>
    </location>
</feature>
<feature type="region of interest" description="Disordered" evidence="3">
    <location>
        <begin position="571"/>
        <end position="647"/>
    </location>
</feature>
<dbReference type="GO" id="GO:0005634">
    <property type="term" value="C:nucleus"/>
    <property type="evidence" value="ECO:0007669"/>
    <property type="project" value="TreeGrafter"/>
</dbReference>
<dbReference type="InterPro" id="IPR008978">
    <property type="entry name" value="HSP20-like_chaperone"/>
</dbReference>
<dbReference type="Pfam" id="PF00011">
    <property type="entry name" value="HSP20"/>
    <property type="match status" value="2"/>
</dbReference>
<comment type="similarity">
    <text evidence="1 2">Belongs to the small heat shock protein (HSP20) family.</text>
</comment>
<dbReference type="AlphaFoldDB" id="A0AAV2RAH5"/>
<feature type="region of interest" description="Disordered" evidence="3">
    <location>
        <begin position="457"/>
        <end position="516"/>
    </location>
</feature>
<gene>
    <name evidence="5" type="ORF">MNOR_LOCUS22058</name>
</gene>
<dbReference type="InterPro" id="IPR002068">
    <property type="entry name" value="A-crystallin/Hsp20_dom"/>
</dbReference>
<reference evidence="5 6" key="1">
    <citation type="submission" date="2024-05" db="EMBL/GenBank/DDBJ databases">
        <authorList>
            <person name="Wallberg A."/>
        </authorList>
    </citation>
    <scope>NUCLEOTIDE SEQUENCE [LARGE SCALE GENOMIC DNA]</scope>
</reference>
<evidence type="ECO:0000259" key="4">
    <source>
        <dbReference type="PROSITE" id="PS01031"/>
    </source>
</evidence>
<feature type="compositionally biased region" description="Low complexity" evidence="3">
    <location>
        <begin position="497"/>
        <end position="516"/>
    </location>
</feature>
<comment type="caution">
    <text evidence="5">The sequence shown here is derived from an EMBL/GenBank/DDBJ whole genome shotgun (WGS) entry which is preliminary data.</text>
</comment>
<evidence type="ECO:0000256" key="3">
    <source>
        <dbReference type="SAM" id="MobiDB-lite"/>
    </source>
</evidence>
<dbReference type="CDD" id="cd06526">
    <property type="entry name" value="metazoan_ACD"/>
    <property type="match status" value="2"/>
</dbReference>
<dbReference type="SUPFAM" id="SSF49764">
    <property type="entry name" value="HSP20-like chaperones"/>
    <property type="match status" value="1"/>
</dbReference>